<dbReference type="RefSeq" id="WP_219963788.1">
    <property type="nucleotide sequence ID" value="NZ_JAGFNZ010000001.1"/>
</dbReference>
<dbReference type="Proteomes" id="UP000719942">
    <property type="component" value="Unassembled WGS sequence"/>
</dbReference>
<evidence type="ECO:0000259" key="3">
    <source>
        <dbReference type="SMART" id="SM01007"/>
    </source>
</evidence>
<protein>
    <submittedName>
        <fullName evidence="4">Class II aldolase/adducin family protein</fullName>
    </submittedName>
</protein>
<accession>A0ABS7DJH5</accession>
<dbReference type="EMBL" id="JAGFNZ010000001">
    <property type="protein sequence ID" value="MBW7571373.1"/>
    <property type="molecule type" value="Genomic_DNA"/>
</dbReference>
<dbReference type="SMART" id="SM01007">
    <property type="entry name" value="Aldolase_II"/>
    <property type="match status" value="1"/>
</dbReference>
<gene>
    <name evidence="4" type="ORF">J5W02_00990</name>
</gene>
<proteinExistence type="predicted"/>
<reference evidence="4 5" key="1">
    <citation type="submission" date="2021-03" db="EMBL/GenBank/DDBJ databases">
        <title>Caproiciproducens sp. nov. isolated from feces of cow.</title>
        <authorList>
            <person name="Choi J.-Y."/>
        </authorList>
    </citation>
    <scope>NUCLEOTIDE SEQUENCE [LARGE SCALE GENOMIC DNA]</scope>
    <source>
        <strain evidence="4 5">AGMB10547</strain>
    </source>
</reference>
<keyword evidence="1" id="KW-0479">Metal-binding</keyword>
<dbReference type="Pfam" id="PF00596">
    <property type="entry name" value="Aldolase_II"/>
    <property type="match status" value="1"/>
</dbReference>
<evidence type="ECO:0000256" key="2">
    <source>
        <dbReference type="ARBA" id="ARBA00023239"/>
    </source>
</evidence>
<dbReference type="SUPFAM" id="SSF53639">
    <property type="entry name" value="AraD/HMP-PK domain-like"/>
    <property type="match status" value="1"/>
</dbReference>
<dbReference type="PANTHER" id="PTHR22789:SF0">
    <property type="entry name" value="3-OXO-TETRONATE 4-PHOSPHATE DECARBOXYLASE-RELATED"/>
    <property type="match status" value="1"/>
</dbReference>
<feature type="domain" description="Class II aldolase/adducin N-terminal" evidence="3">
    <location>
        <begin position="16"/>
        <end position="194"/>
    </location>
</feature>
<dbReference type="PANTHER" id="PTHR22789">
    <property type="entry name" value="FUCULOSE PHOSPHATE ALDOLASE"/>
    <property type="match status" value="1"/>
</dbReference>
<dbReference type="Gene3D" id="3.40.225.10">
    <property type="entry name" value="Class II aldolase/adducin N-terminal domain"/>
    <property type="match status" value="1"/>
</dbReference>
<sequence>MNRVTEIVMQLDEAKQQAVWVAHSLFNRNKVSGSCANLSFRCDDKIYITASGTCFGILKESDFAVVDLEGNSLSRLKPSIEFPLHLSLYRKSADIGAVLHTHSVYSVLWSFHPAENESDCVPEYTPYLKMKVGTVGLIPYEKPGTAELFRAFQNRLQLSDAYLLKQHGPVVCGKNMMDAFYGLEELEESCRIAWELRGLPRE</sequence>
<dbReference type="InterPro" id="IPR036409">
    <property type="entry name" value="Aldolase_II/adducin_N_sf"/>
</dbReference>
<dbReference type="InterPro" id="IPR050197">
    <property type="entry name" value="Aldolase_class_II_sugar_metab"/>
</dbReference>
<keyword evidence="2" id="KW-0456">Lyase</keyword>
<comment type="caution">
    <text evidence="4">The sequence shown here is derived from an EMBL/GenBank/DDBJ whole genome shotgun (WGS) entry which is preliminary data.</text>
</comment>
<evidence type="ECO:0000313" key="5">
    <source>
        <dbReference type="Proteomes" id="UP000719942"/>
    </source>
</evidence>
<evidence type="ECO:0000313" key="4">
    <source>
        <dbReference type="EMBL" id="MBW7571373.1"/>
    </source>
</evidence>
<dbReference type="InterPro" id="IPR001303">
    <property type="entry name" value="Aldolase_II/adducin_N"/>
</dbReference>
<keyword evidence="5" id="KW-1185">Reference proteome</keyword>
<organism evidence="4 5">
    <name type="scientific">Caproiciproducens faecalis</name>
    <dbReference type="NCBI Taxonomy" id="2820301"/>
    <lineage>
        <taxon>Bacteria</taxon>
        <taxon>Bacillati</taxon>
        <taxon>Bacillota</taxon>
        <taxon>Clostridia</taxon>
        <taxon>Eubacteriales</taxon>
        <taxon>Acutalibacteraceae</taxon>
        <taxon>Caproiciproducens</taxon>
    </lineage>
</organism>
<name>A0ABS7DJH5_9FIRM</name>
<evidence type="ECO:0000256" key="1">
    <source>
        <dbReference type="ARBA" id="ARBA00022723"/>
    </source>
</evidence>